<dbReference type="Proteomes" id="UP000054560">
    <property type="component" value="Unassembled WGS sequence"/>
</dbReference>
<evidence type="ECO:0000256" key="2">
    <source>
        <dbReference type="ARBA" id="ARBA00022840"/>
    </source>
</evidence>
<dbReference type="InterPro" id="IPR003959">
    <property type="entry name" value="ATPase_AAA_core"/>
</dbReference>
<dbReference type="GO" id="GO:0031593">
    <property type="term" value="F:polyubiquitin modification-dependent protein binding"/>
    <property type="evidence" value="ECO:0007669"/>
    <property type="project" value="TreeGrafter"/>
</dbReference>
<protein>
    <recommendedName>
        <fullName evidence="3">ATPase AAA-type core domain-containing protein</fullName>
    </recommendedName>
</protein>
<dbReference type="InterPro" id="IPR050168">
    <property type="entry name" value="AAA_ATPase_domain"/>
</dbReference>
<proteinExistence type="predicted"/>
<dbReference type="OrthoDB" id="2187at2759"/>
<dbReference type="Gene3D" id="3.40.50.300">
    <property type="entry name" value="P-loop containing nucleotide triphosphate hydrolases"/>
    <property type="match status" value="1"/>
</dbReference>
<dbReference type="GO" id="GO:0005634">
    <property type="term" value="C:nucleus"/>
    <property type="evidence" value="ECO:0007669"/>
    <property type="project" value="TreeGrafter"/>
</dbReference>
<feature type="domain" description="ATPase AAA-type core" evidence="3">
    <location>
        <begin position="8"/>
        <end position="64"/>
    </location>
</feature>
<reference evidence="4 5" key="1">
    <citation type="submission" date="2011-02" db="EMBL/GenBank/DDBJ databases">
        <title>The Genome Sequence of Sphaeroforma arctica JP610.</title>
        <authorList>
            <consortium name="The Broad Institute Genome Sequencing Platform"/>
            <person name="Russ C."/>
            <person name="Cuomo C."/>
            <person name="Young S.K."/>
            <person name="Zeng Q."/>
            <person name="Gargeya S."/>
            <person name="Alvarado L."/>
            <person name="Berlin A."/>
            <person name="Chapman S.B."/>
            <person name="Chen Z."/>
            <person name="Freedman E."/>
            <person name="Gellesch M."/>
            <person name="Goldberg J."/>
            <person name="Griggs A."/>
            <person name="Gujja S."/>
            <person name="Heilman E."/>
            <person name="Heiman D."/>
            <person name="Howarth C."/>
            <person name="Mehta T."/>
            <person name="Neiman D."/>
            <person name="Pearson M."/>
            <person name="Roberts A."/>
            <person name="Saif S."/>
            <person name="Shea T."/>
            <person name="Shenoy N."/>
            <person name="Sisk P."/>
            <person name="Stolte C."/>
            <person name="Sykes S."/>
            <person name="White J."/>
            <person name="Yandava C."/>
            <person name="Burger G."/>
            <person name="Gray M.W."/>
            <person name="Holland P.W.H."/>
            <person name="King N."/>
            <person name="Lang F.B.F."/>
            <person name="Roger A.J."/>
            <person name="Ruiz-Trillo I."/>
            <person name="Haas B."/>
            <person name="Nusbaum C."/>
            <person name="Birren B."/>
        </authorList>
    </citation>
    <scope>NUCLEOTIDE SEQUENCE [LARGE SCALE GENOMIC DNA]</scope>
    <source>
        <strain evidence="4 5">JP610</strain>
    </source>
</reference>
<name>A0A0L0F095_9EUKA</name>
<keyword evidence="5" id="KW-1185">Reference proteome</keyword>
<accession>A0A0L0F095</accession>
<dbReference type="GO" id="GO:0005829">
    <property type="term" value="C:cytosol"/>
    <property type="evidence" value="ECO:0007669"/>
    <property type="project" value="TreeGrafter"/>
</dbReference>
<dbReference type="PANTHER" id="PTHR23077">
    <property type="entry name" value="AAA-FAMILY ATPASE"/>
    <property type="match status" value="1"/>
</dbReference>
<dbReference type="AlphaFoldDB" id="A0A0L0F095"/>
<evidence type="ECO:0000256" key="1">
    <source>
        <dbReference type="ARBA" id="ARBA00022741"/>
    </source>
</evidence>
<dbReference type="GO" id="GO:0030970">
    <property type="term" value="P:retrograde protein transport, ER to cytosol"/>
    <property type="evidence" value="ECO:0007669"/>
    <property type="project" value="TreeGrafter"/>
</dbReference>
<dbReference type="STRING" id="667725.A0A0L0F095"/>
<dbReference type="InterPro" id="IPR027417">
    <property type="entry name" value="P-loop_NTPase"/>
</dbReference>
<keyword evidence="1" id="KW-0547">Nucleotide-binding</keyword>
<sequence length="69" mass="7188">MNTFVGGVLLSGPPGVGKTMLLKLVCAEFGAALVSVDGPSIYSSFFGESESNLRSIFDRAQKSAAEKCT</sequence>
<dbReference type="GO" id="GO:0005524">
    <property type="term" value="F:ATP binding"/>
    <property type="evidence" value="ECO:0007669"/>
    <property type="project" value="UniProtKB-KW"/>
</dbReference>
<dbReference type="GO" id="GO:0016887">
    <property type="term" value="F:ATP hydrolysis activity"/>
    <property type="evidence" value="ECO:0007669"/>
    <property type="project" value="InterPro"/>
</dbReference>
<dbReference type="GeneID" id="25917869"/>
<evidence type="ECO:0000313" key="4">
    <source>
        <dbReference type="EMBL" id="KNC70112.1"/>
    </source>
</evidence>
<dbReference type="GO" id="GO:0034098">
    <property type="term" value="C:VCP-NPL4-UFD1 AAA ATPase complex"/>
    <property type="evidence" value="ECO:0007669"/>
    <property type="project" value="TreeGrafter"/>
</dbReference>
<evidence type="ECO:0000259" key="3">
    <source>
        <dbReference type="Pfam" id="PF00004"/>
    </source>
</evidence>
<dbReference type="Pfam" id="PF00004">
    <property type="entry name" value="AAA"/>
    <property type="match status" value="1"/>
</dbReference>
<organism evidence="4 5">
    <name type="scientific">Sphaeroforma arctica JP610</name>
    <dbReference type="NCBI Taxonomy" id="667725"/>
    <lineage>
        <taxon>Eukaryota</taxon>
        <taxon>Ichthyosporea</taxon>
        <taxon>Ichthyophonida</taxon>
        <taxon>Sphaeroforma</taxon>
    </lineage>
</organism>
<dbReference type="PANTHER" id="PTHR23077:SF171">
    <property type="entry name" value="NUCLEAR VALOSIN-CONTAINING PROTEIN-LIKE"/>
    <property type="match status" value="1"/>
</dbReference>
<dbReference type="RefSeq" id="XP_014144014.1">
    <property type="nucleotide sequence ID" value="XM_014288539.1"/>
</dbReference>
<dbReference type="SUPFAM" id="SSF52540">
    <property type="entry name" value="P-loop containing nucleoside triphosphate hydrolases"/>
    <property type="match status" value="1"/>
</dbReference>
<dbReference type="eggNOG" id="KOG0730">
    <property type="taxonomic scope" value="Eukaryota"/>
</dbReference>
<dbReference type="GO" id="GO:0051228">
    <property type="term" value="P:mitotic spindle disassembly"/>
    <property type="evidence" value="ECO:0007669"/>
    <property type="project" value="TreeGrafter"/>
</dbReference>
<evidence type="ECO:0000313" key="5">
    <source>
        <dbReference type="Proteomes" id="UP000054560"/>
    </source>
</evidence>
<feature type="non-terminal residue" evidence="4">
    <location>
        <position position="69"/>
    </location>
</feature>
<gene>
    <name evidence="4" type="ORF">SARC_17365</name>
</gene>
<dbReference type="GO" id="GO:0097352">
    <property type="term" value="P:autophagosome maturation"/>
    <property type="evidence" value="ECO:0007669"/>
    <property type="project" value="TreeGrafter"/>
</dbReference>
<keyword evidence="2" id="KW-0067">ATP-binding</keyword>
<dbReference type="EMBL" id="KQ252114">
    <property type="protein sequence ID" value="KNC70112.1"/>
    <property type="molecule type" value="Genomic_DNA"/>
</dbReference>